<evidence type="ECO:0000256" key="2">
    <source>
        <dbReference type="ARBA" id="ARBA00004584"/>
    </source>
</evidence>
<dbReference type="Gene3D" id="1.10.418.60">
    <property type="entry name" value="Ncd80 complex, Nuf2 subunit"/>
    <property type="match status" value="1"/>
</dbReference>
<dbReference type="EMBL" id="KV424011">
    <property type="protein sequence ID" value="KZT54580.1"/>
    <property type="molecule type" value="Genomic_DNA"/>
</dbReference>
<feature type="coiled-coil region" evidence="11">
    <location>
        <begin position="256"/>
        <end position="437"/>
    </location>
</feature>
<feature type="domain" description="Nuf2 DHR10-like" evidence="13">
    <location>
        <begin position="261"/>
        <end position="376"/>
    </location>
</feature>
<accession>A0A165ECU4</accession>
<dbReference type="Pfam" id="PF18595">
    <property type="entry name" value="Nuf2_DHR10-like"/>
    <property type="match status" value="1"/>
</dbReference>
<dbReference type="InterPro" id="IPR041112">
    <property type="entry name" value="Nuf2_DHR10-like"/>
</dbReference>
<dbReference type="OrthoDB" id="8194677at2759"/>
<evidence type="ECO:0000259" key="13">
    <source>
        <dbReference type="Pfam" id="PF18595"/>
    </source>
</evidence>
<keyword evidence="9" id="KW-0131">Cell cycle</keyword>
<feature type="domain" description="Kinetochore protein Nuf2 N-terminal" evidence="12">
    <location>
        <begin position="10"/>
        <end position="146"/>
    </location>
</feature>
<dbReference type="GO" id="GO:0051301">
    <property type="term" value="P:cell division"/>
    <property type="evidence" value="ECO:0007669"/>
    <property type="project" value="UniProtKB-KW"/>
</dbReference>
<evidence type="ECO:0000256" key="5">
    <source>
        <dbReference type="ARBA" id="ARBA00022618"/>
    </source>
</evidence>
<keyword evidence="5" id="KW-0132">Cell division</keyword>
<evidence type="ECO:0000313" key="14">
    <source>
        <dbReference type="EMBL" id="KZT54580.1"/>
    </source>
</evidence>
<evidence type="ECO:0000256" key="11">
    <source>
        <dbReference type="SAM" id="Coils"/>
    </source>
</evidence>
<dbReference type="GO" id="GO:0005634">
    <property type="term" value="C:nucleus"/>
    <property type="evidence" value="ECO:0007669"/>
    <property type="project" value="UniProtKB-SubCell"/>
</dbReference>
<dbReference type="FunCoup" id="A0A165ECU4">
    <property type="interactions" value="82"/>
</dbReference>
<organism evidence="14 15">
    <name type="scientific">Calocera cornea HHB12733</name>
    <dbReference type="NCBI Taxonomy" id="1353952"/>
    <lineage>
        <taxon>Eukaryota</taxon>
        <taxon>Fungi</taxon>
        <taxon>Dikarya</taxon>
        <taxon>Basidiomycota</taxon>
        <taxon>Agaricomycotina</taxon>
        <taxon>Dacrymycetes</taxon>
        <taxon>Dacrymycetales</taxon>
        <taxon>Dacrymycetaceae</taxon>
        <taxon>Calocera</taxon>
    </lineage>
</organism>
<evidence type="ECO:0000256" key="8">
    <source>
        <dbReference type="ARBA" id="ARBA00023242"/>
    </source>
</evidence>
<dbReference type="Pfam" id="PF03800">
    <property type="entry name" value="Nuf2"/>
    <property type="match status" value="1"/>
</dbReference>
<keyword evidence="8" id="KW-0539">Nucleus</keyword>
<protein>
    <submittedName>
        <fullName evidence="14">Uncharacterized protein</fullName>
    </submittedName>
</protein>
<name>A0A165ECU4_9BASI</name>
<evidence type="ECO:0000313" key="15">
    <source>
        <dbReference type="Proteomes" id="UP000076842"/>
    </source>
</evidence>
<dbReference type="STRING" id="1353952.A0A165ECU4"/>
<evidence type="ECO:0000256" key="3">
    <source>
        <dbReference type="ARBA" id="ARBA00005498"/>
    </source>
</evidence>
<keyword evidence="7 11" id="KW-0175">Coiled coil</keyword>
<dbReference type="GO" id="GO:0031262">
    <property type="term" value="C:Ndc80 complex"/>
    <property type="evidence" value="ECO:0007669"/>
    <property type="project" value="InterPro"/>
</dbReference>
<keyword evidence="15" id="KW-1185">Reference proteome</keyword>
<dbReference type="Proteomes" id="UP000076842">
    <property type="component" value="Unassembled WGS sequence"/>
</dbReference>
<feature type="coiled-coil region" evidence="11">
    <location>
        <begin position="154"/>
        <end position="230"/>
    </location>
</feature>
<evidence type="ECO:0000256" key="4">
    <source>
        <dbReference type="ARBA" id="ARBA00022454"/>
    </source>
</evidence>
<keyword evidence="6" id="KW-0498">Mitosis</keyword>
<dbReference type="InParanoid" id="A0A165ECU4"/>
<evidence type="ECO:0000256" key="1">
    <source>
        <dbReference type="ARBA" id="ARBA00004123"/>
    </source>
</evidence>
<evidence type="ECO:0000256" key="6">
    <source>
        <dbReference type="ARBA" id="ARBA00022776"/>
    </source>
</evidence>
<evidence type="ECO:0000256" key="7">
    <source>
        <dbReference type="ARBA" id="ARBA00023054"/>
    </source>
</evidence>
<proteinExistence type="inferred from homology"/>
<evidence type="ECO:0000256" key="10">
    <source>
        <dbReference type="ARBA" id="ARBA00023328"/>
    </source>
</evidence>
<gene>
    <name evidence="14" type="ORF">CALCODRAFT_485429</name>
</gene>
<dbReference type="InterPro" id="IPR005549">
    <property type="entry name" value="Kinetochore_Nuf2_N"/>
</dbReference>
<comment type="subcellular location">
    <subcellularLocation>
        <location evidence="2">Chromosome</location>
        <location evidence="2">Centromere</location>
    </subcellularLocation>
    <subcellularLocation>
        <location evidence="1">Nucleus</location>
    </subcellularLocation>
</comment>
<keyword evidence="10" id="KW-0137">Centromere</keyword>
<dbReference type="AlphaFoldDB" id="A0A165ECU4"/>
<evidence type="ECO:0000256" key="9">
    <source>
        <dbReference type="ARBA" id="ARBA00023306"/>
    </source>
</evidence>
<sequence length="454" mass="52648">MSQKQQADINYSFPLTSYKELAEAITELGVPCQSADIEKPTAQGMGAIYALMLEELAGISVDTFERPKAQLLNQNAFREYYNDALTLQMFHHHVQNIAVIAGVNDFTMSDILRPEGKHTREILSALINFIKFKQERQPIFDEIQHDVDEVLSRRVAVESDLAREQARLDDLKRQREDDVPRISAMKERNDAYRRQLRQLHKTQTNTTNEIAGLKEEKKKLTERLSNVQYEIQTASLANDTQKSRIVQSPERLKRTIVDMGNHAAQERQQLAQLEAKARELQVRLEHLVMLEQDVRGCNEVLQQVEQELGRLDEADRKLDQVRAEMEKKSTETRELDTNNEQLNRQLINAQEKLTRAINTAQEKRRAAQTKMNMLREEYEEIAREREQKEKLMVGKRREVEILEGRIAEHLATNQAELKALLEEYFRLRDKVAEYQTQLTAKLGLDFRADNVAVA</sequence>
<comment type="similarity">
    <text evidence="3">Belongs to the NUF2 family.</text>
</comment>
<evidence type="ECO:0000259" key="12">
    <source>
        <dbReference type="Pfam" id="PF03800"/>
    </source>
</evidence>
<reference evidence="14 15" key="1">
    <citation type="journal article" date="2016" name="Mol. Biol. Evol.">
        <title>Comparative Genomics of Early-Diverging Mushroom-Forming Fungi Provides Insights into the Origins of Lignocellulose Decay Capabilities.</title>
        <authorList>
            <person name="Nagy L.G."/>
            <person name="Riley R."/>
            <person name="Tritt A."/>
            <person name="Adam C."/>
            <person name="Daum C."/>
            <person name="Floudas D."/>
            <person name="Sun H."/>
            <person name="Yadav J.S."/>
            <person name="Pangilinan J."/>
            <person name="Larsson K.H."/>
            <person name="Matsuura K."/>
            <person name="Barry K."/>
            <person name="Labutti K."/>
            <person name="Kuo R."/>
            <person name="Ohm R.A."/>
            <person name="Bhattacharya S.S."/>
            <person name="Shirouzu T."/>
            <person name="Yoshinaga Y."/>
            <person name="Martin F.M."/>
            <person name="Grigoriev I.V."/>
            <person name="Hibbett D.S."/>
        </authorList>
    </citation>
    <scope>NUCLEOTIDE SEQUENCE [LARGE SCALE GENOMIC DNA]</scope>
    <source>
        <strain evidence="14 15">HHB12733</strain>
    </source>
</reference>
<keyword evidence="4" id="KW-0158">Chromosome</keyword>
<dbReference type="InterPro" id="IPR038275">
    <property type="entry name" value="Nuf2_N_sf"/>
</dbReference>